<dbReference type="Proteomes" id="UP000287300">
    <property type="component" value="Unassembled WGS sequence"/>
</dbReference>
<organism evidence="1 2">
    <name type="scientific">Acetobacter pasteurianus NBRC 3188</name>
    <dbReference type="NCBI Taxonomy" id="1226663"/>
    <lineage>
        <taxon>Bacteria</taxon>
        <taxon>Pseudomonadati</taxon>
        <taxon>Pseudomonadota</taxon>
        <taxon>Alphaproteobacteria</taxon>
        <taxon>Acetobacterales</taxon>
        <taxon>Acetobacteraceae</taxon>
        <taxon>Acetobacter</taxon>
    </lineage>
</organism>
<comment type="caution">
    <text evidence="1">The sequence shown here is derived from an EMBL/GenBank/DDBJ whole genome shotgun (WGS) entry which is preliminary data.</text>
</comment>
<evidence type="ECO:0000313" key="2">
    <source>
        <dbReference type="Proteomes" id="UP000287300"/>
    </source>
</evidence>
<proteinExistence type="predicted"/>
<dbReference type="AlphaFoldDB" id="A0A401WY17"/>
<dbReference type="EMBL" id="BDES01000078">
    <property type="protein sequence ID" value="GCD54238.1"/>
    <property type="molecule type" value="Genomic_DNA"/>
</dbReference>
<sequence length="234" mass="26060">MEWHVPCIRITYSLPKTSSCNERHPMSTSILHEENLRDKVFGYVRDNSIPFSSRESDLYLKSTEGLSKFLRDLGIMPSFTESFRNEISGEMAIELPLNADKARYQAISDVEMSHLNGGGTLRVTSCAAYGPNFSIANMGDYGRIKIAPKYGAIDISPDYVGLLSITLEKEASTGNEVTWNADLEWHDGSNVTQGGVQFEGNKLCEETLKAAIEKCDLWPLPEDCNPDPEDEVEP</sequence>
<gene>
    <name evidence="1" type="ORF">NBRC3188_2935</name>
</gene>
<accession>A0A401WY17</accession>
<reference evidence="1 2" key="1">
    <citation type="submission" date="2016-06" db="EMBL/GenBank/DDBJ databases">
        <title>Acetobacter pasteurianus NBRC 3188 whole genome sequencing project.</title>
        <authorList>
            <person name="Matsutani M."/>
            <person name="Shiwa Y."/>
            <person name="Okamoto-Kainuma A."/>
            <person name="Ishikawa M."/>
            <person name="Koizumi Y."/>
            <person name="Yoshikawa H."/>
            <person name="Yakushi T."/>
            <person name="Matsushita K."/>
        </authorList>
    </citation>
    <scope>NUCLEOTIDE SEQUENCE [LARGE SCALE GENOMIC DNA]</scope>
    <source>
        <strain evidence="1 2">NBRC 3188</strain>
    </source>
</reference>
<protein>
    <submittedName>
        <fullName evidence="1">Uncharacterized protein</fullName>
    </submittedName>
</protein>
<evidence type="ECO:0000313" key="1">
    <source>
        <dbReference type="EMBL" id="GCD54238.1"/>
    </source>
</evidence>
<name>A0A401WY17_ACEPA</name>